<comment type="subcellular location">
    <subcellularLocation>
        <location evidence="3">Cytoplasm</location>
    </subcellularLocation>
</comment>
<keyword evidence="3" id="KW-0963">Cytoplasm</keyword>
<dbReference type="Proteomes" id="UP000238762">
    <property type="component" value="Unassembled WGS sequence"/>
</dbReference>
<sequence>MTELTSIKLLHLLQISNSALPIGAYSYSEGLETLIELQIIKDANDLKSWLIQELKYGAIRTETAVMTRAFQATQRLDLCTFKSWNNWFSAARETEEMRQQSWQMGYSLLRLIEQIEPATSHLVQACGNPCNYAVAFGTITAYWEIDLTAATLAYLQSWALNLINAAVKLIPLGQTTGQKLLLDLNCIITTATEEILDLQDDDLCSCGWGLSLASMNHEILYTRLFRS</sequence>
<organism evidence="4 5">
    <name type="scientific">Merismopedia glauca CCAP 1448/3</name>
    <dbReference type="NCBI Taxonomy" id="1296344"/>
    <lineage>
        <taxon>Bacteria</taxon>
        <taxon>Bacillati</taxon>
        <taxon>Cyanobacteriota</taxon>
        <taxon>Cyanophyceae</taxon>
        <taxon>Synechococcales</taxon>
        <taxon>Merismopediaceae</taxon>
        <taxon>Merismopedia</taxon>
    </lineage>
</organism>
<evidence type="ECO:0000256" key="1">
    <source>
        <dbReference type="ARBA" id="ARBA00022988"/>
    </source>
</evidence>
<dbReference type="HAMAP" id="MF_01385">
    <property type="entry name" value="UreF"/>
    <property type="match status" value="1"/>
</dbReference>
<evidence type="ECO:0000313" key="5">
    <source>
        <dbReference type="Proteomes" id="UP000238762"/>
    </source>
</evidence>
<comment type="similarity">
    <text evidence="3">Belongs to the UreF family.</text>
</comment>
<dbReference type="Gene3D" id="1.10.4190.10">
    <property type="entry name" value="Urease accessory protein UreF"/>
    <property type="match status" value="1"/>
</dbReference>
<accession>A0A2T1C3Z7</accession>
<reference evidence="4 5" key="1">
    <citation type="submission" date="2018-02" db="EMBL/GenBank/DDBJ databases">
        <authorList>
            <person name="Cohen D.B."/>
            <person name="Kent A.D."/>
        </authorList>
    </citation>
    <scope>NUCLEOTIDE SEQUENCE [LARGE SCALE GENOMIC DNA]</scope>
    <source>
        <strain evidence="4 5">CCAP 1448/3</strain>
    </source>
</reference>
<dbReference type="PANTHER" id="PTHR33620:SF1">
    <property type="entry name" value="UREASE ACCESSORY PROTEIN F"/>
    <property type="match status" value="1"/>
</dbReference>
<protein>
    <recommendedName>
        <fullName evidence="3">Urease accessory protein UreF</fullName>
    </recommendedName>
</protein>
<evidence type="ECO:0000256" key="2">
    <source>
        <dbReference type="ARBA" id="ARBA00023186"/>
    </source>
</evidence>
<dbReference type="GO" id="GO:0005737">
    <property type="term" value="C:cytoplasm"/>
    <property type="evidence" value="ECO:0007669"/>
    <property type="project" value="UniProtKB-SubCell"/>
</dbReference>
<evidence type="ECO:0000256" key="3">
    <source>
        <dbReference type="HAMAP-Rule" id="MF_01385"/>
    </source>
</evidence>
<dbReference type="Pfam" id="PF01730">
    <property type="entry name" value="UreF"/>
    <property type="match status" value="1"/>
</dbReference>
<dbReference type="InterPro" id="IPR002639">
    <property type="entry name" value="UreF"/>
</dbReference>
<comment type="subunit">
    <text evidence="3">UreD, UreF and UreG form a complex that acts as a GTP-hydrolysis-dependent molecular chaperone, activating the urease apoprotein by helping to assemble the nickel containing metallocenter of UreC. The UreE protein probably delivers the nickel.</text>
</comment>
<dbReference type="RefSeq" id="WP_106288585.1">
    <property type="nucleotide sequence ID" value="NZ_CAWNTC010000028.1"/>
</dbReference>
<evidence type="ECO:0000313" key="4">
    <source>
        <dbReference type="EMBL" id="PSB03002.1"/>
    </source>
</evidence>
<dbReference type="EMBL" id="PVWJ01000043">
    <property type="protein sequence ID" value="PSB03002.1"/>
    <property type="molecule type" value="Genomic_DNA"/>
</dbReference>
<keyword evidence="2 3" id="KW-0143">Chaperone</keyword>
<dbReference type="InterPro" id="IPR038277">
    <property type="entry name" value="UreF_sf"/>
</dbReference>
<reference evidence="4 5" key="2">
    <citation type="submission" date="2018-03" db="EMBL/GenBank/DDBJ databases">
        <title>The ancient ancestry and fast evolution of plastids.</title>
        <authorList>
            <person name="Moore K.R."/>
            <person name="Magnabosco C."/>
            <person name="Momper L."/>
            <person name="Gold D.A."/>
            <person name="Bosak T."/>
            <person name="Fournier G.P."/>
        </authorList>
    </citation>
    <scope>NUCLEOTIDE SEQUENCE [LARGE SCALE GENOMIC DNA]</scope>
    <source>
        <strain evidence="4 5">CCAP 1448/3</strain>
    </source>
</reference>
<dbReference type="PIRSF" id="PIRSF009467">
    <property type="entry name" value="Ureas_acces_UreF"/>
    <property type="match status" value="1"/>
</dbReference>
<dbReference type="AlphaFoldDB" id="A0A2T1C3Z7"/>
<keyword evidence="1 3" id="KW-0996">Nickel insertion</keyword>
<proteinExistence type="inferred from homology"/>
<dbReference type="OrthoDB" id="9798772at2"/>
<comment type="function">
    <text evidence="3">Required for maturation of urease via the functional incorporation of the urease nickel metallocenter.</text>
</comment>
<name>A0A2T1C3Z7_9CYAN</name>
<gene>
    <name evidence="3" type="primary">ureF</name>
    <name evidence="4" type="ORF">C7B64_10420</name>
</gene>
<dbReference type="PANTHER" id="PTHR33620">
    <property type="entry name" value="UREASE ACCESSORY PROTEIN F"/>
    <property type="match status" value="1"/>
</dbReference>
<keyword evidence="5" id="KW-1185">Reference proteome</keyword>
<dbReference type="GO" id="GO:0016151">
    <property type="term" value="F:nickel cation binding"/>
    <property type="evidence" value="ECO:0007669"/>
    <property type="project" value="UniProtKB-UniRule"/>
</dbReference>
<comment type="caution">
    <text evidence="4">The sequence shown here is derived from an EMBL/GenBank/DDBJ whole genome shotgun (WGS) entry which is preliminary data.</text>
</comment>